<feature type="chain" id="PRO_5012297758" description="DUF305 domain-containing protein" evidence="1">
    <location>
        <begin position="24"/>
        <end position="126"/>
    </location>
</feature>
<dbReference type="RefSeq" id="WP_076528172.1">
    <property type="nucleotide sequence ID" value="NZ_BMEH01000001.1"/>
</dbReference>
<feature type="domain" description="DUF305" evidence="2">
    <location>
        <begin position="25"/>
        <end position="121"/>
    </location>
</feature>
<reference evidence="3 4" key="1">
    <citation type="submission" date="2017-01" db="EMBL/GenBank/DDBJ databases">
        <authorList>
            <person name="Mah S.A."/>
            <person name="Swanson W.J."/>
            <person name="Moy G.W."/>
            <person name="Vacquier V.D."/>
        </authorList>
    </citation>
    <scope>NUCLEOTIDE SEQUENCE [LARGE SCALE GENOMIC DNA]</scope>
    <source>
        <strain evidence="3 4">DSM 26375</strain>
    </source>
</reference>
<organism evidence="3 4">
    <name type="scientific">Gemmobacter megaterium</name>
    <dbReference type="NCBI Taxonomy" id="1086013"/>
    <lineage>
        <taxon>Bacteria</taxon>
        <taxon>Pseudomonadati</taxon>
        <taxon>Pseudomonadota</taxon>
        <taxon>Alphaproteobacteria</taxon>
        <taxon>Rhodobacterales</taxon>
        <taxon>Paracoccaceae</taxon>
        <taxon>Gemmobacter</taxon>
    </lineage>
</organism>
<dbReference type="Pfam" id="PF03713">
    <property type="entry name" value="DUF305"/>
    <property type="match status" value="1"/>
</dbReference>
<keyword evidence="4" id="KW-1185">Reference proteome</keyword>
<gene>
    <name evidence="3" type="ORF">SAMN05421774_101392</name>
</gene>
<dbReference type="PANTHER" id="PTHR36933:SF1">
    <property type="entry name" value="SLL0788 PROTEIN"/>
    <property type="match status" value="1"/>
</dbReference>
<dbReference type="EMBL" id="FTOT01000001">
    <property type="protein sequence ID" value="SIS60235.1"/>
    <property type="molecule type" value="Genomic_DNA"/>
</dbReference>
<feature type="signal peptide" evidence="1">
    <location>
        <begin position="1"/>
        <end position="23"/>
    </location>
</feature>
<dbReference type="PANTHER" id="PTHR36933">
    <property type="entry name" value="SLL0788 PROTEIN"/>
    <property type="match status" value="1"/>
</dbReference>
<dbReference type="Gene3D" id="1.20.1260.10">
    <property type="match status" value="1"/>
</dbReference>
<dbReference type="OrthoDB" id="517560at2"/>
<sequence length="126" mass="13334">MTSRTNRLVLGLAACLLATPLAAQQMDHSGHAGHGAAAGAADTPAVQAFRAANARMHDGMEIAFSGNADVDFIRGMIPHHQGAVDMARIVLEHGSDPEVRKLAEAVIAAQEAEIAWMTDWLARNAR</sequence>
<dbReference type="STRING" id="1086013.SAMN05421774_101392"/>
<evidence type="ECO:0000259" key="2">
    <source>
        <dbReference type="Pfam" id="PF03713"/>
    </source>
</evidence>
<accession>A0A1N7KF94</accession>
<dbReference type="InterPro" id="IPR012347">
    <property type="entry name" value="Ferritin-like"/>
</dbReference>
<name>A0A1N7KF94_9RHOB</name>
<dbReference type="Proteomes" id="UP000186141">
    <property type="component" value="Unassembled WGS sequence"/>
</dbReference>
<dbReference type="InterPro" id="IPR005183">
    <property type="entry name" value="DUF305_CopM-like"/>
</dbReference>
<evidence type="ECO:0000313" key="3">
    <source>
        <dbReference type="EMBL" id="SIS60235.1"/>
    </source>
</evidence>
<keyword evidence="1" id="KW-0732">Signal</keyword>
<dbReference type="AlphaFoldDB" id="A0A1N7KF94"/>
<proteinExistence type="predicted"/>
<evidence type="ECO:0000256" key="1">
    <source>
        <dbReference type="SAM" id="SignalP"/>
    </source>
</evidence>
<protein>
    <recommendedName>
        <fullName evidence="2">DUF305 domain-containing protein</fullName>
    </recommendedName>
</protein>
<evidence type="ECO:0000313" key="4">
    <source>
        <dbReference type="Proteomes" id="UP000186141"/>
    </source>
</evidence>